<proteinExistence type="inferred from homology"/>
<evidence type="ECO:0000256" key="6">
    <source>
        <dbReference type="ARBA" id="ARBA00022695"/>
    </source>
</evidence>
<dbReference type="PANTHER" id="PTHR30478:SF0">
    <property type="entry name" value="BETA SLIDING CLAMP"/>
    <property type="match status" value="1"/>
</dbReference>
<keyword evidence="7 10" id="KW-0235">DNA replication</keyword>
<comment type="caution">
    <text evidence="14">The sequence shown here is derived from an EMBL/GenBank/DDBJ whole genome shotgun (WGS) entry which is preliminary data.</text>
</comment>
<keyword evidence="8 10" id="KW-0239">DNA-directed DNA polymerase</keyword>
<protein>
    <recommendedName>
        <fullName evidence="3 10">Beta sliding clamp</fullName>
    </recommendedName>
</protein>
<feature type="domain" description="DNA polymerase III beta sliding clamp central" evidence="12">
    <location>
        <begin position="136"/>
        <end position="255"/>
    </location>
</feature>
<dbReference type="GO" id="GO:0003677">
    <property type="term" value="F:DNA binding"/>
    <property type="evidence" value="ECO:0007669"/>
    <property type="project" value="UniProtKB-UniRule"/>
</dbReference>
<evidence type="ECO:0000256" key="4">
    <source>
        <dbReference type="ARBA" id="ARBA00022490"/>
    </source>
</evidence>
<evidence type="ECO:0000256" key="7">
    <source>
        <dbReference type="ARBA" id="ARBA00022705"/>
    </source>
</evidence>
<dbReference type="EMBL" id="ARYJ01000001">
    <property type="protein sequence ID" value="KCZ91197.1"/>
    <property type="molecule type" value="Genomic_DNA"/>
</dbReference>
<comment type="function">
    <text evidence="10">Confers DNA tethering and processivity to DNA polymerases and other proteins. Acts as a clamp, forming a ring around DNA (a reaction catalyzed by the clamp-loading complex) which diffuses in an ATP-independent manner freely and bidirectionally along dsDNA. Initially characterized for its ability to contact the catalytic subunit of DNA polymerase III (Pol III), a complex, multichain enzyme responsible for most of the replicative synthesis in bacteria; Pol III exhibits 3'-5' exonuclease proofreading activity. The beta chain is required for initiation of replication as well as for processivity of DNA replication.</text>
</comment>
<dbReference type="STRING" id="1280952.HJA_01625"/>
<dbReference type="Pfam" id="PF02768">
    <property type="entry name" value="DNA_pol3_beta_3"/>
    <property type="match status" value="1"/>
</dbReference>
<name>A0A059FKQ2_9PROT</name>
<dbReference type="InterPro" id="IPR046938">
    <property type="entry name" value="DNA_clamp_sf"/>
</dbReference>
<organism evidence="14 15">
    <name type="scientific">Hyphomonas jannaschiana VP2</name>
    <dbReference type="NCBI Taxonomy" id="1280952"/>
    <lineage>
        <taxon>Bacteria</taxon>
        <taxon>Pseudomonadati</taxon>
        <taxon>Pseudomonadota</taxon>
        <taxon>Alphaproteobacteria</taxon>
        <taxon>Hyphomonadales</taxon>
        <taxon>Hyphomonadaceae</taxon>
        <taxon>Hyphomonas</taxon>
    </lineage>
</organism>
<dbReference type="NCBIfam" id="TIGR00663">
    <property type="entry name" value="dnan"/>
    <property type="match status" value="1"/>
</dbReference>
<dbReference type="InterPro" id="IPR001001">
    <property type="entry name" value="DNA_polIII_beta"/>
</dbReference>
<comment type="subcellular location">
    <subcellularLocation>
        <location evidence="1 10">Cytoplasm</location>
    </subcellularLocation>
</comment>
<evidence type="ECO:0000259" key="13">
    <source>
        <dbReference type="Pfam" id="PF02768"/>
    </source>
</evidence>
<dbReference type="PIRSF" id="PIRSF000804">
    <property type="entry name" value="DNA_pol_III_b"/>
    <property type="match status" value="1"/>
</dbReference>
<feature type="domain" description="DNA polymerase III beta sliding clamp C-terminal" evidence="13">
    <location>
        <begin position="258"/>
        <end position="377"/>
    </location>
</feature>
<comment type="subunit">
    <text evidence="10">Forms a ring-shaped head-to-tail homodimer around DNA.</text>
</comment>
<comment type="similarity">
    <text evidence="2 10">Belongs to the beta sliding clamp family.</text>
</comment>
<dbReference type="GO" id="GO:0006271">
    <property type="term" value="P:DNA strand elongation involved in DNA replication"/>
    <property type="evidence" value="ECO:0007669"/>
    <property type="project" value="TreeGrafter"/>
</dbReference>
<keyword evidence="15" id="KW-1185">Reference proteome</keyword>
<dbReference type="InterPro" id="IPR022637">
    <property type="entry name" value="DNA_polIII_beta_cen"/>
</dbReference>
<dbReference type="eggNOG" id="COG0592">
    <property type="taxonomic scope" value="Bacteria"/>
</dbReference>
<feature type="domain" description="DNA polymerase III beta sliding clamp N-terminal" evidence="11">
    <location>
        <begin position="6"/>
        <end position="125"/>
    </location>
</feature>
<accession>A0A059FKQ2</accession>
<evidence type="ECO:0000256" key="5">
    <source>
        <dbReference type="ARBA" id="ARBA00022679"/>
    </source>
</evidence>
<keyword evidence="5 10" id="KW-0808">Transferase</keyword>
<evidence type="ECO:0000256" key="10">
    <source>
        <dbReference type="PIRNR" id="PIRNR000804"/>
    </source>
</evidence>
<keyword evidence="9" id="KW-0238">DNA-binding</keyword>
<evidence type="ECO:0000256" key="9">
    <source>
        <dbReference type="ARBA" id="ARBA00023125"/>
    </source>
</evidence>
<dbReference type="InterPro" id="IPR022634">
    <property type="entry name" value="DNA_polIII_beta_N"/>
</dbReference>
<dbReference type="PANTHER" id="PTHR30478">
    <property type="entry name" value="DNA POLYMERASE III SUBUNIT BETA"/>
    <property type="match status" value="1"/>
</dbReference>
<sequence length="378" mass="40611">MDGNTMKLTIERGDLLNALSHVQNVVERRNTIPILSNVLLQASGSELRLTATDLDIEAVDSAPAKVAAEGAVTAPAGTLFDVVRKLPAGAEVELELQPENQRLSIKAGRSHFELPTLPASDFQTMTTDDSAIKFALDAKDLVRLIDKTRFAISTEETRYYLNGVFLHTTDDADGKPVLRAVATDGHRLALAEAKAPEGSAGLEGVIVPRKAVGEARRLIDGLDGPVDVEVSDTKIIVRAGRATLTSKLIDGAFPDYARVIPKGNSRKLSIDNKAFEAAVDRVSTVSAERSRSVKLSLSEGKLVLAVNHAETGVGNEELEAEYGDEPMEIGFNAKYLLDIAGQIEAPEAEFMFNDPASPALVLDPSDDSARYVLMPLRV</sequence>
<evidence type="ECO:0000256" key="3">
    <source>
        <dbReference type="ARBA" id="ARBA00021035"/>
    </source>
</evidence>
<evidence type="ECO:0000313" key="14">
    <source>
        <dbReference type="EMBL" id="KCZ91197.1"/>
    </source>
</evidence>
<dbReference type="CDD" id="cd00140">
    <property type="entry name" value="beta_clamp"/>
    <property type="match status" value="1"/>
</dbReference>
<dbReference type="SMART" id="SM00480">
    <property type="entry name" value="POL3Bc"/>
    <property type="match status" value="1"/>
</dbReference>
<dbReference type="GO" id="GO:0008408">
    <property type="term" value="F:3'-5' exonuclease activity"/>
    <property type="evidence" value="ECO:0007669"/>
    <property type="project" value="InterPro"/>
</dbReference>
<dbReference type="PATRIC" id="fig|1280952.3.peg.330"/>
<dbReference type="Pfam" id="PF02767">
    <property type="entry name" value="DNA_pol3_beta_2"/>
    <property type="match status" value="1"/>
</dbReference>
<keyword evidence="6 10" id="KW-0548">Nucleotidyltransferase</keyword>
<evidence type="ECO:0000259" key="12">
    <source>
        <dbReference type="Pfam" id="PF02767"/>
    </source>
</evidence>
<dbReference type="GO" id="GO:0009360">
    <property type="term" value="C:DNA polymerase III complex"/>
    <property type="evidence" value="ECO:0007669"/>
    <property type="project" value="InterPro"/>
</dbReference>
<dbReference type="GO" id="GO:0005737">
    <property type="term" value="C:cytoplasm"/>
    <property type="evidence" value="ECO:0007669"/>
    <property type="project" value="UniProtKB-SubCell"/>
</dbReference>
<evidence type="ECO:0000256" key="1">
    <source>
        <dbReference type="ARBA" id="ARBA00004496"/>
    </source>
</evidence>
<dbReference type="AlphaFoldDB" id="A0A059FKQ2"/>
<gene>
    <name evidence="14" type="ORF">HJA_01625</name>
</gene>
<reference evidence="14 15" key="1">
    <citation type="journal article" date="2014" name="Antonie Van Leeuwenhoek">
        <title>Hyphomonas beringensis sp. nov. and Hyphomonas chukchiensis sp. nov., isolated from surface seawater of the Bering Sea and Chukchi Sea.</title>
        <authorList>
            <person name="Li C."/>
            <person name="Lai Q."/>
            <person name="Li G."/>
            <person name="Dong C."/>
            <person name="Wang J."/>
            <person name="Liao Y."/>
            <person name="Shao Z."/>
        </authorList>
    </citation>
    <scope>NUCLEOTIDE SEQUENCE [LARGE SCALE GENOMIC DNA]</scope>
    <source>
        <strain evidence="14 15">VP2</strain>
    </source>
</reference>
<dbReference type="Proteomes" id="UP000024816">
    <property type="component" value="Unassembled WGS sequence"/>
</dbReference>
<dbReference type="SUPFAM" id="SSF55979">
    <property type="entry name" value="DNA clamp"/>
    <property type="match status" value="3"/>
</dbReference>
<evidence type="ECO:0000256" key="8">
    <source>
        <dbReference type="ARBA" id="ARBA00022932"/>
    </source>
</evidence>
<evidence type="ECO:0000256" key="2">
    <source>
        <dbReference type="ARBA" id="ARBA00010752"/>
    </source>
</evidence>
<evidence type="ECO:0000259" key="11">
    <source>
        <dbReference type="Pfam" id="PF00712"/>
    </source>
</evidence>
<dbReference type="Gene3D" id="3.10.150.10">
    <property type="entry name" value="DNA Polymerase III, subunit A, domain 2"/>
    <property type="match status" value="3"/>
</dbReference>
<dbReference type="InterPro" id="IPR022635">
    <property type="entry name" value="DNA_polIII_beta_C"/>
</dbReference>
<keyword evidence="4 10" id="KW-0963">Cytoplasm</keyword>
<evidence type="ECO:0000313" key="15">
    <source>
        <dbReference type="Proteomes" id="UP000024816"/>
    </source>
</evidence>
<dbReference type="GO" id="GO:0003887">
    <property type="term" value="F:DNA-directed DNA polymerase activity"/>
    <property type="evidence" value="ECO:0007669"/>
    <property type="project" value="UniProtKB-UniRule"/>
</dbReference>
<dbReference type="Pfam" id="PF00712">
    <property type="entry name" value="DNA_pol3_beta"/>
    <property type="match status" value="1"/>
</dbReference>